<protein>
    <recommendedName>
        <fullName evidence="2">Reverse transcriptase zinc-binding domain-containing protein</fullName>
    </recommendedName>
</protein>
<feature type="region of interest" description="Disordered" evidence="1">
    <location>
        <begin position="1034"/>
        <end position="1074"/>
    </location>
</feature>
<feature type="compositionally biased region" description="Basic and acidic residues" evidence="1">
    <location>
        <begin position="1046"/>
        <end position="1060"/>
    </location>
</feature>
<dbReference type="Gene3D" id="3.90.1150.10">
    <property type="entry name" value="Aspartate Aminotransferase, domain 1"/>
    <property type="match status" value="2"/>
</dbReference>
<dbReference type="PANTHER" id="PTHR33116:SF76">
    <property type="entry name" value="DUF4283 DOMAIN-CONTAINING PROTEIN"/>
    <property type="match status" value="1"/>
</dbReference>
<comment type="caution">
    <text evidence="3">The sequence shown here is derived from an EMBL/GenBank/DDBJ whole genome shotgun (WGS) entry which is preliminary data.</text>
</comment>
<feature type="domain" description="Reverse transcriptase zinc-binding" evidence="2">
    <location>
        <begin position="899"/>
        <end position="967"/>
    </location>
</feature>
<name>A0A6L2JRB9_TANCI</name>
<dbReference type="InterPro" id="IPR015424">
    <property type="entry name" value="PyrdxlP-dep_Trfase"/>
</dbReference>
<organism evidence="3">
    <name type="scientific">Tanacetum cinerariifolium</name>
    <name type="common">Dalmatian daisy</name>
    <name type="synonym">Chrysanthemum cinerariifolium</name>
    <dbReference type="NCBI Taxonomy" id="118510"/>
    <lineage>
        <taxon>Eukaryota</taxon>
        <taxon>Viridiplantae</taxon>
        <taxon>Streptophyta</taxon>
        <taxon>Embryophyta</taxon>
        <taxon>Tracheophyta</taxon>
        <taxon>Spermatophyta</taxon>
        <taxon>Magnoliopsida</taxon>
        <taxon>eudicotyledons</taxon>
        <taxon>Gunneridae</taxon>
        <taxon>Pentapetalae</taxon>
        <taxon>asterids</taxon>
        <taxon>campanulids</taxon>
        <taxon>Asterales</taxon>
        <taxon>Asteraceae</taxon>
        <taxon>Asteroideae</taxon>
        <taxon>Anthemideae</taxon>
        <taxon>Anthemidinae</taxon>
        <taxon>Tanacetum</taxon>
    </lineage>
</organism>
<dbReference type="EMBL" id="BKCJ010001190">
    <property type="protein sequence ID" value="GEU39556.1"/>
    <property type="molecule type" value="Genomic_DNA"/>
</dbReference>
<evidence type="ECO:0000313" key="3">
    <source>
        <dbReference type="EMBL" id="GEU39556.1"/>
    </source>
</evidence>
<dbReference type="InterPro" id="IPR026960">
    <property type="entry name" value="RVT-Znf"/>
</dbReference>
<accession>A0A6L2JRB9</accession>
<sequence length="1323" mass="150308">MKTVFYVDLWHVSFLRQRGNLVVIMPDVLLKFYRTLIICRIPLAKFNDDDAMMTYVVLQTHVVTTLCSEFGPAGEGFVRFSAFGHRDNVLEAFRRFKELYNEILEKTHVVTTLRSGFGPAGEGFIRVSAFGHCDNVLEACRRFEELYKNVAFLDVVAEDVFLCVWYENVERGLNLDPHVPGKRKADEQKPSKHNSSLVCWPRSARDIARAGFSLALKVHECIHGGLLGSSSSLDSIVSILMPIAKQKSFKSCIGKLTIAAAAYFVWQEHNFRLFKNSRRSVQEVVDCIIEGVSHPRDEWEDNKVHAMKSTMFETSSANIPQKQSFANVVNGTNKVRPTPKVNFREIVNPMKIDNSDFLPIAAIQAVQHKFENSLVGFFVGKKVAFLLVKNYGRIGFARALIEVSTDKELKQEVTMAIPKAEDESADVYKKHDNEDRGKGIELQNPFDKLADQEDNVCENPTDESNSSNCVKLKNLFEKLNEITTIVDPSSETGEDNIVGKSYVKDNQTNDDFDSKVKEGLNRARKLFEVRQVVNENQLSLGVHKHVVRGFPWILMGDFNVALNLEDTHSGSSSMNSAMCEFKDCVTDIEVIDVTSLGNLHERVNKLRLELDAVQKTLDFNPADPILREEECAYVQAFKEAKLDEEQFVKQKAKVEWLDTGDSDSAYSRTSMDCNTLNAEDLFSKTISMDTAANMVRDVTNDEIKAAIFDTGDDKAPGPDGEERIEARRSSFPIFVYIGYGDFDSHSQKTGSDVDSSRVIMESLEEFKLTSGLVPSIPKSTAYFSGIGLRNIEVFNYALMTTHIWNIISSEESLWVRWIHTYKLRGNGRSTSVWYDNWCSTSPLINYLTLRDISREGFHLKNNVADMISNGAWSWPQSWLLKALDICLIPIPGLGASSLIVWFSHNIPHHAFHLWLVMRNGLKTHDKMRQWDVSVNTDLNLLRCDLCDNQPDSHGHLFFECPFSLKVWSYVRDLAGMDLVSLILHDIIVYLHPIGNKRTSRSVFGNILDTSAYYIWMERNNKVFKNTRRSPEEVRDVIMVKKPNKPQNDESKGEDQEERSNPENIDTTPPSLHDPSISFITKKVRKLDSFLESSGLVPQSSDIDIVCTKGDDGDVMFIEIIRKNNDSRKEGPEDEGSATIKGLEVEYFNTFSTRSKLAYHRSSEVHNGTDEIAYKMPHRIELYNSLSDLEKEHKKSVYLRNEEDKRRGVEYVMSKILRFYKECLELGPEYLIGVTDEGEVTKFLMKNEEEIFTVCGDGVRIKPDSVASPKPMIISSLSSYVYCFYKVNPKVSLYISYPADFTLGVVVFVFDLQVIFDEKKLGNS</sequence>
<gene>
    <name evidence="3" type="ORF">Tci_011534</name>
</gene>
<dbReference type="Pfam" id="PF13966">
    <property type="entry name" value="zf-RVT"/>
    <property type="match status" value="1"/>
</dbReference>
<dbReference type="PANTHER" id="PTHR33116">
    <property type="entry name" value="REVERSE TRANSCRIPTASE ZINC-BINDING DOMAIN-CONTAINING PROTEIN-RELATED-RELATED"/>
    <property type="match status" value="1"/>
</dbReference>
<evidence type="ECO:0000256" key="1">
    <source>
        <dbReference type="SAM" id="MobiDB-lite"/>
    </source>
</evidence>
<dbReference type="SUPFAM" id="SSF53383">
    <property type="entry name" value="PLP-dependent transferases"/>
    <property type="match status" value="1"/>
</dbReference>
<reference evidence="3" key="1">
    <citation type="journal article" date="2019" name="Sci. Rep.">
        <title>Draft genome of Tanacetum cinerariifolium, the natural source of mosquito coil.</title>
        <authorList>
            <person name="Yamashiro T."/>
            <person name="Shiraishi A."/>
            <person name="Satake H."/>
            <person name="Nakayama K."/>
        </authorList>
    </citation>
    <scope>NUCLEOTIDE SEQUENCE</scope>
</reference>
<evidence type="ECO:0000259" key="2">
    <source>
        <dbReference type="Pfam" id="PF13966"/>
    </source>
</evidence>
<dbReference type="InterPro" id="IPR015422">
    <property type="entry name" value="PyrdxlP-dep_Trfase_small"/>
</dbReference>
<proteinExistence type="predicted"/>